<evidence type="ECO:0000313" key="4">
    <source>
        <dbReference type="EMBL" id="OZC02963.1"/>
    </source>
</evidence>
<evidence type="ECO:0000313" key="5">
    <source>
        <dbReference type="Proteomes" id="UP000216446"/>
    </source>
</evidence>
<dbReference type="RefSeq" id="WP_094547760.1">
    <property type="nucleotide sequence ID" value="NZ_MQWB01000001.1"/>
</dbReference>
<comment type="caution">
    <text evidence="4">The sequence shown here is derived from an EMBL/GenBank/DDBJ whole genome shotgun (WGS) entry which is preliminary data.</text>
</comment>
<sequence>MRVLFVALLLAACASDPASGAPEALPPAPMTLFDFDAPDAPTWTVEDDTVMGGHSNGRVEVSGGTLRFTGTLVTRDGGFSQTRAQRRLDLSEYSAVELRVRGGGRTFQVEVHDGAQIDGKDVARRGDFPTTEDWQTVRVPFSSLGATVHGEPVEAEPLALDAVESVALYIADGQDGPFELEVDWIRAAE</sequence>
<proteinExistence type="inferred from homology"/>
<dbReference type="Pfam" id="PF08547">
    <property type="entry name" value="CIA30"/>
    <property type="match status" value="1"/>
</dbReference>
<gene>
    <name evidence="4" type="ORF">BSZ36_08260</name>
</gene>
<evidence type="ECO:0000259" key="3">
    <source>
        <dbReference type="Pfam" id="PF08547"/>
    </source>
</evidence>
<comment type="similarity">
    <text evidence="1">Belongs to the CIA30 family.</text>
</comment>
<organism evidence="4 5">
    <name type="scientific">Rubricoccus marinus</name>
    <dbReference type="NCBI Taxonomy" id="716817"/>
    <lineage>
        <taxon>Bacteria</taxon>
        <taxon>Pseudomonadati</taxon>
        <taxon>Rhodothermota</taxon>
        <taxon>Rhodothermia</taxon>
        <taxon>Rhodothermales</taxon>
        <taxon>Rubricoccaceae</taxon>
        <taxon>Rubricoccus</taxon>
    </lineage>
</organism>
<dbReference type="InterPro" id="IPR013857">
    <property type="entry name" value="NADH-UbQ_OxRdtase-assoc_prot30"/>
</dbReference>
<accession>A0A259TYW4</accession>
<dbReference type="GO" id="GO:0051082">
    <property type="term" value="F:unfolded protein binding"/>
    <property type="evidence" value="ECO:0007669"/>
    <property type="project" value="TreeGrafter"/>
</dbReference>
<dbReference type="Gene3D" id="2.60.120.430">
    <property type="entry name" value="Galactose-binding lectin"/>
    <property type="match status" value="1"/>
</dbReference>
<dbReference type="AlphaFoldDB" id="A0A259TYW4"/>
<dbReference type="PANTHER" id="PTHR13194">
    <property type="entry name" value="COMPLEX I INTERMEDIATE-ASSOCIATED PROTEIN 30"/>
    <property type="match status" value="1"/>
</dbReference>
<feature type="domain" description="NADH:ubiquinone oxidoreductase intermediate-associated protein 30" evidence="3">
    <location>
        <begin position="33"/>
        <end position="182"/>
    </location>
</feature>
<dbReference type="EMBL" id="MQWB01000001">
    <property type="protein sequence ID" value="OZC02963.1"/>
    <property type="molecule type" value="Genomic_DNA"/>
</dbReference>
<dbReference type="OrthoDB" id="442188at2"/>
<dbReference type="InterPro" id="IPR039131">
    <property type="entry name" value="NDUFAF1"/>
</dbReference>
<dbReference type="InterPro" id="IPR008979">
    <property type="entry name" value="Galactose-bd-like_sf"/>
</dbReference>
<dbReference type="PANTHER" id="PTHR13194:SF19">
    <property type="entry name" value="NAD(P)-BINDING ROSSMANN-FOLD SUPERFAMILY PROTEIN"/>
    <property type="match status" value="1"/>
</dbReference>
<dbReference type="InParanoid" id="A0A259TYW4"/>
<keyword evidence="5" id="KW-1185">Reference proteome</keyword>
<feature type="signal peptide" evidence="2">
    <location>
        <begin position="1"/>
        <end position="20"/>
    </location>
</feature>
<evidence type="ECO:0000256" key="1">
    <source>
        <dbReference type="ARBA" id="ARBA00007884"/>
    </source>
</evidence>
<dbReference type="SUPFAM" id="SSF49785">
    <property type="entry name" value="Galactose-binding domain-like"/>
    <property type="match status" value="1"/>
</dbReference>
<evidence type="ECO:0000256" key="2">
    <source>
        <dbReference type="SAM" id="SignalP"/>
    </source>
</evidence>
<keyword evidence="2" id="KW-0732">Signal</keyword>
<protein>
    <recommendedName>
        <fullName evidence="3">NADH:ubiquinone oxidoreductase intermediate-associated protein 30 domain-containing protein</fullName>
    </recommendedName>
</protein>
<feature type="chain" id="PRO_5012062374" description="NADH:ubiquinone oxidoreductase intermediate-associated protein 30 domain-containing protein" evidence="2">
    <location>
        <begin position="21"/>
        <end position="189"/>
    </location>
</feature>
<name>A0A259TYW4_9BACT</name>
<reference evidence="4 5" key="1">
    <citation type="submission" date="2016-11" db="EMBL/GenBank/DDBJ databases">
        <title>Study of marine rhodopsin-containing bacteria.</title>
        <authorList>
            <person name="Yoshizawa S."/>
            <person name="Kumagai Y."/>
            <person name="Kogure K."/>
        </authorList>
    </citation>
    <scope>NUCLEOTIDE SEQUENCE [LARGE SCALE GENOMIC DNA]</scope>
    <source>
        <strain evidence="4 5">SG-29</strain>
    </source>
</reference>
<dbReference type="GO" id="GO:0010257">
    <property type="term" value="P:NADH dehydrogenase complex assembly"/>
    <property type="evidence" value="ECO:0007669"/>
    <property type="project" value="TreeGrafter"/>
</dbReference>
<dbReference type="Proteomes" id="UP000216446">
    <property type="component" value="Unassembled WGS sequence"/>
</dbReference>